<proteinExistence type="predicted"/>
<organism evidence="2 3">
    <name type="scientific">Ancylobacter radicis</name>
    <dbReference type="NCBI Taxonomy" id="2836179"/>
    <lineage>
        <taxon>Bacteria</taxon>
        <taxon>Pseudomonadati</taxon>
        <taxon>Pseudomonadota</taxon>
        <taxon>Alphaproteobacteria</taxon>
        <taxon>Hyphomicrobiales</taxon>
        <taxon>Xanthobacteraceae</taxon>
        <taxon>Ancylobacter</taxon>
    </lineage>
</organism>
<evidence type="ECO:0000256" key="1">
    <source>
        <dbReference type="SAM" id="Phobius"/>
    </source>
</evidence>
<evidence type="ECO:0000313" key="3">
    <source>
        <dbReference type="Proteomes" id="UP001166585"/>
    </source>
</evidence>
<keyword evidence="1" id="KW-0812">Transmembrane</keyword>
<reference evidence="2" key="1">
    <citation type="submission" date="2021-05" db="EMBL/GenBank/DDBJ databases">
        <authorList>
            <person name="Sun Q."/>
            <person name="Inoue M."/>
        </authorList>
    </citation>
    <scope>NUCLEOTIDE SEQUENCE</scope>
    <source>
        <strain evidence="2">VKM B-3255</strain>
    </source>
</reference>
<evidence type="ECO:0000313" key="2">
    <source>
        <dbReference type="EMBL" id="MBS9476256.1"/>
    </source>
</evidence>
<comment type="caution">
    <text evidence="2">The sequence shown here is derived from an EMBL/GenBank/DDBJ whole genome shotgun (WGS) entry which is preliminary data.</text>
</comment>
<accession>A0ABS5R3L6</accession>
<protein>
    <submittedName>
        <fullName evidence="2">Uncharacterized protein</fullName>
    </submittedName>
</protein>
<keyword evidence="1" id="KW-1133">Transmembrane helix</keyword>
<dbReference type="Proteomes" id="UP001166585">
    <property type="component" value="Unassembled WGS sequence"/>
</dbReference>
<name>A0ABS5R3L6_9HYPH</name>
<gene>
    <name evidence="2" type="ORF">KIP89_03960</name>
</gene>
<feature type="transmembrane region" description="Helical" evidence="1">
    <location>
        <begin position="6"/>
        <end position="27"/>
    </location>
</feature>
<dbReference type="EMBL" id="JAHCQH010000014">
    <property type="protein sequence ID" value="MBS9476256.1"/>
    <property type="molecule type" value="Genomic_DNA"/>
</dbReference>
<dbReference type="RefSeq" id="WP_213754113.1">
    <property type="nucleotide sequence ID" value="NZ_JAHCQH010000014.1"/>
</dbReference>
<keyword evidence="1" id="KW-0472">Membrane</keyword>
<keyword evidence="3" id="KW-1185">Reference proteome</keyword>
<sequence>MTGAVTGEMVLFFLAIMGAVAGVWWRIEGKIDKAMKTVSDEANTRANAAHSTAALVQSQLGEFKLEAARSYVSKDDVQQVRDEILGAVGGVLKSVDRINERLDRVVENNAKRQPVHRP</sequence>